<dbReference type="SUPFAM" id="SSF57938">
    <property type="entry name" value="DnaJ/Hsp40 cysteine-rich domain"/>
    <property type="match status" value="1"/>
</dbReference>
<dbReference type="SUPFAM" id="SSF49493">
    <property type="entry name" value="HSP40/DnaJ peptide-binding domain"/>
    <property type="match status" value="2"/>
</dbReference>
<dbReference type="SMART" id="SM00271">
    <property type="entry name" value="DnaJ"/>
    <property type="match status" value="1"/>
</dbReference>
<dbReference type="CDD" id="cd10747">
    <property type="entry name" value="DnaJ_C"/>
    <property type="match status" value="1"/>
</dbReference>
<gene>
    <name evidence="10" type="ORF">DASC09_054490</name>
</gene>
<evidence type="ECO:0000256" key="6">
    <source>
        <dbReference type="PROSITE-ProRule" id="PRU00546"/>
    </source>
</evidence>
<organism evidence="10 11">
    <name type="scientific">Saccharomycopsis crataegensis</name>
    <dbReference type="NCBI Taxonomy" id="43959"/>
    <lineage>
        <taxon>Eukaryota</taxon>
        <taxon>Fungi</taxon>
        <taxon>Dikarya</taxon>
        <taxon>Ascomycota</taxon>
        <taxon>Saccharomycotina</taxon>
        <taxon>Saccharomycetes</taxon>
        <taxon>Saccharomycopsidaceae</taxon>
        <taxon>Saccharomycopsis</taxon>
    </lineage>
</organism>
<dbReference type="Pfam" id="PF00684">
    <property type="entry name" value="DnaJ_CXXCXGXG"/>
    <property type="match status" value="1"/>
</dbReference>
<dbReference type="PRINTS" id="PR00625">
    <property type="entry name" value="JDOMAIN"/>
</dbReference>
<dbReference type="GO" id="GO:0001671">
    <property type="term" value="F:ATPase activator activity"/>
    <property type="evidence" value="ECO:0007669"/>
    <property type="project" value="UniProtKB-ARBA"/>
</dbReference>
<dbReference type="HAMAP" id="MF_01152">
    <property type="entry name" value="DnaJ"/>
    <property type="match status" value="1"/>
</dbReference>
<evidence type="ECO:0000259" key="8">
    <source>
        <dbReference type="PROSITE" id="PS50076"/>
    </source>
</evidence>
<evidence type="ECO:0000313" key="10">
    <source>
        <dbReference type="EMBL" id="GMM38124.1"/>
    </source>
</evidence>
<dbReference type="Pfam" id="PF00226">
    <property type="entry name" value="DnaJ"/>
    <property type="match status" value="1"/>
</dbReference>
<dbReference type="Gene3D" id="1.10.287.110">
    <property type="entry name" value="DnaJ domain"/>
    <property type="match status" value="1"/>
</dbReference>
<feature type="zinc finger region" description="CR-type" evidence="6">
    <location>
        <begin position="152"/>
        <end position="237"/>
    </location>
</feature>
<dbReference type="CDD" id="cd06257">
    <property type="entry name" value="DnaJ"/>
    <property type="match status" value="1"/>
</dbReference>
<dbReference type="InterPro" id="IPR036869">
    <property type="entry name" value="J_dom_sf"/>
</dbReference>
<dbReference type="GO" id="GO:0072655">
    <property type="term" value="P:establishment of protein localization to mitochondrion"/>
    <property type="evidence" value="ECO:0007669"/>
    <property type="project" value="UniProtKB-ARBA"/>
</dbReference>
<dbReference type="AlphaFoldDB" id="A0AAV5QTS5"/>
<dbReference type="Pfam" id="PF01556">
    <property type="entry name" value="DnaJ_C"/>
    <property type="match status" value="1"/>
</dbReference>
<dbReference type="GO" id="GO:0005524">
    <property type="term" value="F:ATP binding"/>
    <property type="evidence" value="ECO:0007669"/>
    <property type="project" value="InterPro"/>
</dbReference>
<dbReference type="InterPro" id="IPR008971">
    <property type="entry name" value="HSP40/DnaJ_pept-bd"/>
</dbReference>
<feature type="domain" description="CR-type" evidence="9">
    <location>
        <begin position="152"/>
        <end position="237"/>
    </location>
</feature>
<dbReference type="PROSITE" id="PS50076">
    <property type="entry name" value="DNAJ_2"/>
    <property type="match status" value="1"/>
</dbReference>
<dbReference type="InterPro" id="IPR001305">
    <property type="entry name" value="HSP_DnaJ_Cys-rich_dom"/>
</dbReference>
<protein>
    <submittedName>
        <fullName evidence="10">Xdj1 protein</fullName>
    </submittedName>
</protein>
<keyword evidence="11" id="KW-1185">Reference proteome</keyword>
<keyword evidence="1 6" id="KW-0479">Metal-binding</keyword>
<accession>A0AAV5QTS5</accession>
<feature type="region of interest" description="Disordered" evidence="7">
    <location>
        <begin position="415"/>
        <end position="446"/>
    </location>
</feature>
<dbReference type="SUPFAM" id="SSF46565">
    <property type="entry name" value="Chaperone J-domain"/>
    <property type="match status" value="1"/>
</dbReference>
<evidence type="ECO:0000256" key="2">
    <source>
        <dbReference type="ARBA" id="ARBA00022737"/>
    </source>
</evidence>
<dbReference type="Gene3D" id="2.10.230.10">
    <property type="entry name" value="Heat shock protein DnaJ, cysteine-rich domain"/>
    <property type="match status" value="1"/>
</dbReference>
<comment type="caution">
    <text evidence="10">The sequence shown here is derived from an EMBL/GenBank/DDBJ whole genome shotgun (WGS) entry which is preliminary data.</text>
</comment>
<dbReference type="FunFam" id="2.10.230.10:FF:000001">
    <property type="entry name" value="DnaJ subfamily A member 2"/>
    <property type="match status" value="1"/>
</dbReference>
<evidence type="ECO:0000256" key="5">
    <source>
        <dbReference type="ARBA" id="ARBA00023186"/>
    </source>
</evidence>
<keyword evidence="2" id="KW-0677">Repeat</keyword>
<evidence type="ECO:0000313" key="11">
    <source>
        <dbReference type="Proteomes" id="UP001360560"/>
    </source>
</evidence>
<dbReference type="GO" id="GO:0006457">
    <property type="term" value="P:protein folding"/>
    <property type="evidence" value="ECO:0007669"/>
    <property type="project" value="InterPro"/>
</dbReference>
<evidence type="ECO:0000256" key="7">
    <source>
        <dbReference type="SAM" id="MobiDB-lite"/>
    </source>
</evidence>
<dbReference type="InterPro" id="IPR012724">
    <property type="entry name" value="DnaJ"/>
</dbReference>
<keyword evidence="5" id="KW-0143">Chaperone</keyword>
<dbReference type="GO" id="GO:0030544">
    <property type="term" value="F:Hsp70 protein binding"/>
    <property type="evidence" value="ECO:0007669"/>
    <property type="project" value="InterPro"/>
</dbReference>
<dbReference type="PROSITE" id="PS51188">
    <property type="entry name" value="ZF_CR"/>
    <property type="match status" value="1"/>
</dbReference>
<evidence type="ECO:0000259" key="9">
    <source>
        <dbReference type="PROSITE" id="PS51188"/>
    </source>
</evidence>
<keyword evidence="4 6" id="KW-0862">Zinc</keyword>
<dbReference type="RefSeq" id="XP_064855120.1">
    <property type="nucleotide sequence ID" value="XM_064999048.1"/>
</dbReference>
<name>A0AAV5QTS5_9ASCO</name>
<dbReference type="FunFam" id="2.60.260.20:FF:000003">
    <property type="entry name" value="DnaJ subfamily A member 2"/>
    <property type="match status" value="1"/>
</dbReference>
<dbReference type="InterPro" id="IPR002939">
    <property type="entry name" value="DnaJ_C"/>
</dbReference>
<sequence length="446" mass="49145">MMIKMSVEVDYYEILGVEKTATNIEIKKAYRKAALKYHPDKNPDEKAAEKFKEITAAYEVLSDEVKRNDYDAGGVNGGMPDFGFGGENDYSAQDFFDFFNEMNMGGGGAGGAGHTNGSRNAHGRRHGSHYQQGKTEDAHLNVNVTLQDLFKGKVVKINSTRDILCRICHGTGSKPNAVPKNCAVCKGEGFTRKLRRVGPGMVTTDYTECKNCGATGKVFRSKDKCKKCDGSGLTEEKKILEFNIPKGSKSGDSVTLEGESDEAPNKKAGDVILTFVQTDHPIFERKDNDLYANLNVSLIESLCGLSRIVMKHLDGTGIKLSIPKGKVLRPNDYVKVWGQGMPILNSDLRGDLYLKVVVEFPRDGWCVDSTDIDRLKASLPESQFQKPKSFDVPFNDINDADYQIISETILPKNAETESEEGFGYTNGGGFKGRQNDFTEEGNCTTQ</sequence>
<feature type="region of interest" description="Disordered" evidence="7">
    <location>
        <begin position="109"/>
        <end position="134"/>
    </location>
</feature>
<reference evidence="10 11" key="1">
    <citation type="journal article" date="2023" name="Elife">
        <title>Identification of key yeast species and microbe-microbe interactions impacting larval growth of Drosophila in the wild.</title>
        <authorList>
            <person name="Mure A."/>
            <person name="Sugiura Y."/>
            <person name="Maeda R."/>
            <person name="Honda K."/>
            <person name="Sakurai N."/>
            <person name="Takahashi Y."/>
            <person name="Watada M."/>
            <person name="Katoh T."/>
            <person name="Gotoh A."/>
            <person name="Gotoh Y."/>
            <person name="Taniguchi I."/>
            <person name="Nakamura K."/>
            <person name="Hayashi T."/>
            <person name="Katayama T."/>
            <person name="Uemura T."/>
            <person name="Hattori Y."/>
        </authorList>
    </citation>
    <scope>NUCLEOTIDE SEQUENCE [LARGE SCALE GENOMIC DNA]</scope>
    <source>
        <strain evidence="10 11">SC-9</strain>
    </source>
</reference>
<dbReference type="InterPro" id="IPR001623">
    <property type="entry name" value="DnaJ_domain"/>
</dbReference>
<proteinExistence type="inferred from homology"/>
<dbReference type="Proteomes" id="UP001360560">
    <property type="component" value="Unassembled WGS sequence"/>
</dbReference>
<dbReference type="EMBL" id="BTFZ01000013">
    <property type="protein sequence ID" value="GMM38124.1"/>
    <property type="molecule type" value="Genomic_DNA"/>
</dbReference>
<dbReference type="InterPro" id="IPR018253">
    <property type="entry name" value="DnaJ_domain_CS"/>
</dbReference>
<dbReference type="GO" id="GO:0009408">
    <property type="term" value="P:response to heat"/>
    <property type="evidence" value="ECO:0007669"/>
    <property type="project" value="InterPro"/>
</dbReference>
<dbReference type="GO" id="GO:0051082">
    <property type="term" value="F:unfolded protein binding"/>
    <property type="evidence" value="ECO:0007669"/>
    <property type="project" value="InterPro"/>
</dbReference>
<dbReference type="Gene3D" id="2.60.260.20">
    <property type="entry name" value="Urease metallochaperone UreE, N-terminal domain"/>
    <property type="match status" value="2"/>
</dbReference>
<evidence type="ECO:0000256" key="4">
    <source>
        <dbReference type="ARBA" id="ARBA00022833"/>
    </source>
</evidence>
<dbReference type="InterPro" id="IPR044713">
    <property type="entry name" value="DNJA1/2-like"/>
</dbReference>
<dbReference type="GeneID" id="90076099"/>
<dbReference type="GO" id="GO:0008270">
    <property type="term" value="F:zinc ion binding"/>
    <property type="evidence" value="ECO:0007669"/>
    <property type="project" value="UniProtKB-KW"/>
</dbReference>
<dbReference type="CDD" id="cd10719">
    <property type="entry name" value="DnaJ_zf"/>
    <property type="match status" value="1"/>
</dbReference>
<dbReference type="PANTHER" id="PTHR43888">
    <property type="entry name" value="DNAJ-LIKE-2, ISOFORM A-RELATED"/>
    <property type="match status" value="1"/>
</dbReference>
<evidence type="ECO:0000256" key="3">
    <source>
        <dbReference type="ARBA" id="ARBA00022771"/>
    </source>
</evidence>
<keyword evidence="3 6" id="KW-0863">Zinc-finger</keyword>
<feature type="domain" description="J" evidence="8">
    <location>
        <begin position="10"/>
        <end position="74"/>
    </location>
</feature>
<evidence type="ECO:0000256" key="1">
    <source>
        <dbReference type="ARBA" id="ARBA00022723"/>
    </source>
</evidence>
<dbReference type="InterPro" id="IPR036410">
    <property type="entry name" value="HSP_DnaJ_Cys-rich_dom_sf"/>
</dbReference>
<dbReference type="PROSITE" id="PS00636">
    <property type="entry name" value="DNAJ_1"/>
    <property type="match status" value="1"/>
</dbReference>